<dbReference type="Proteomes" id="UP001155241">
    <property type="component" value="Unassembled WGS sequence"/>
</dbReference>
<name>A0A9X2FJL0_9BACT</name>
<evidence type="ECO:0000256" key="4">
    <source>
        <dbReference type="ARBA" id="ARBA00022563"/>
    </source>
</evidence>
<dbReference type="GO" id="GO:0004146">
    <property type="term" value="F:dihydrofolate reductase activity"/>
    <property type="evidence" value="ECO:0007669"/>
    <property type="project" value="UniProtKB-EC"/>
</dbReference>
<keyword evidence="10" id="KW-1185">Reference proteome</keyword>
<dbReference type="PROSITE" id="PS51330">
    <property type="entry name" value="DHFR_2"/>
    <property type="match status" value="1"/>
</dbReference>
<evidence type="ECO:0000256" key="1">
    <source>
        <dbReference type="ARBA" id="ARBA00004903"/>
    </source>
</evidence>
<evidence type="ECO:0000256" key="6">
    <source>
        <dbReference type="ARBA" id="ARBA00023002"/>
    </source>
</evidence>
<dbReference type="GO" id="GO:0005829">
    <property type="term" value="C:cytosol"/>
    <property type="evidence" value="ECO:0007669"/>
    <property type="project" value="TreeGrafter"/>
</dbReference>
<keyword evidence="4" id="KW-0554">One-carbon metabolism</keyword>
<dbReference type="AlphaFoldDB" id="A0A9X2FJL0"/>
<dbReference type="Pfam" id="PF00186">
    <property type="entry name" value="DHFR_1"/>
    <property type="match status" value="1"/>
</dbReference>
<dbReference type="RefSeq" id="WP_252855497.1">
    <property type="nucleotide sequence ID" value="NZ_JAMXLR010000092.1"/>
</dbReference>
<keyword evidence="5" id="KW-0521">NADP</keyword>
<evidence type="ECO:0000256" key="7">
    <source>
        <dbReference type="ARBA" id="ARBA00025067"/>
    </source>
</evidence>
<evidence type="ECO:0000256" key="5">
    <source>
        <dbReference type="ARBA" id="ARBA00022857"/>
    </source>
</evidence>
<comment type="similarity">
    <text evidence="2">Belongs to the dihydrofolate reductase family.</text>
</comment>
<reference evidence="9" key="1">
    <citation type="submission" date="2022-06" db="EMBL/GenBank/DDBJ databases">
        <title>Aeoliella straminimaris, a novel planctomycete from sediments.</title>
        <authorList>
            <person name="Vitorino I.R."/>
            <person name="Lage O.M."/>
        </authorList>
    </citation>
    <scope>NUCLEOTIDE SEQUENCE</scope>
    <source>
        <strain evidence="9">ICT_H6.2</strain>
    </source>
</reference>
<evidence type="ECO:0000256" key="3">
    <source>
        <dbReference type="ARBA" id="ARBA00012856"/>
    </source>
</evidence>
<dbReference type="InterPro" id="IPR024072">
    <property type="entry name" value="DHFR-like_dom_sf"/>
</dbReference>
<evidence type="ECO:0000313" key="9">
    <source>
        <dbReference type="EMBL" id="MCO6047386.1"/>
    </source>
</evidence>
<gene>
    <name evidence="9" type="ORF">NG895_26080</name>
</gene>
<dbReference type="CDD" id="cd00209">
    <property type="entry name" value="DHFR"/>
    <property type="match status" value="1"/>
</dbReference>
<comment type="pathway">
    <text evidence="1">Cofactor biosynthesis; tetrahydrofolate biosynthesis; 5,6,7,8-tetrahydrofolate from 7,8-dihydrofolate: step 1/1.</text>
</comment>
<evidence type="ECO:0000313" key="10">
    <source>
        <dbReference type="Proteomes" id="UP001155241"/>
    </source>
</evidence>
<dbReference type="PRINTS" id="PR00070">
    <property type="entry name" value="DHFR"/>
</dbReference>
<dbReference type="PANTHER" id="PTHR48069:SF3">
    <property type="entry name" value="DIHYDROFOLATE REDUCTASE"/>
    <property type="match status" value="1"/>
</dbReference>
<evidence type="ECO:0000259" key="8">
    <source>
        <dbReference type="PROSITE" id="PS51330"/>
    </source>
</evidence>
<dbReference type="InterPro" id="IPR012259">
    <property type="entry name" value="DHFR"/>
</dbReference>
<evidence type="ECO:0000256" key="2">
    <source>
        <dbReference type="ARBA" id="ARBA00009539"/>
    </source>
</evidence>
<feature type="domain" description="DHFR" evidence="8">
    <location>
        <begin position="1"/>
        <end position="152"/>
    </location>
</feature>
<dbReference type="GO" id="GO:0046452">
    <property type="term" value="P:dihydrofolate metabolic process"/>
    <property type="evidence" value="ECO:0007669"/>
    <property type="project" value="TreeGrafter"/>
</dbReference>
<dbReference type="GO" id="GO:0050661">
    <property type="term" value="F:NADP binding"/>
    <property type="evidence" value="ECO:0007669"/>
    <property type="project" value="InterPro"/>
</dbReference>
<keyword evidence="6" id="KW-0560">Oxidoreductase</keyword>
<dbReference type="EMBL" id="JAMXLR010000092">
    <property type="protein sequence ID" value="MCO6047386.1"/>
    <property type="molecule type" value="Genomic_DNA"/>
</dbReference>
<dbReference type="PANTHER" id="PTHR48069">
    <property type="entry name" value="DIHYDROFOLATE REDUCTASE"/>
    <property type="match status" value="1"/>
</dbReference>
<dbReference type="GO" id="GO:0046655">
    <property type="term" value="P:folic acid metabolic process"/>
    <property type="evidence" value="ECO:0007669"/>
    <property type="project" value="TreeGrafter"/>
</dbReference>
<accession>A0A9X2FJL0</accession>
<dbReference type="EC" id="1.5.1.3" evidence="3"/>
<proteinExistence type="inferred from homology"/>
<dbReference type="GO" id="GO:0006730">
    <property type="term" value="P:one-carbon metabolic process"/>
    <property type="evidence" value="ECO:0007669"/>
    <property type="project" value="UniProtKB-KW"/>
</dbReference>
<dbReference type="Gene3D" id="3.40.430.10">
    <property type="entry name" value="Dihydrofolate Reductase, subunit A"/>
    <property type="match status" value="1"/>
</dbReference>
<comment type="caution">
    <text evidence="9">The sequence shown here is derived from an EMBL/GenBank/DDBJ whole genome shotgun (WGS) entry which is preliminary data.</text>
</comment>
<dbReference type="GO" id="GO:0046654">
    <property type="term" value="P:tetrahydrofolate biosynthetic process"/>
    <property type="evidence" value="ECO:0007669"/>
    <property type="project" value="InterPro"/>
</dbReference>
<sequence>MKIIAAMSENRVIGQAAGMPWNVPEEYEQYLEFVRGATVLMGRRSFEIFGADVTAAHIVVLSHSSRPATGATVCQNLPEALDAAKAFGKPIFSCGGAEVYQQTIPLVTEMLLSTIKGEYEGDTYFPEFDAFEWKVAEERNEERYLFRRWVRR</sequence>
<organism evidence="9 10">
    <name type="scientific">Aeoliella straminimaris</name>
    <dbReference type="NCBI Taxonomy" id="2954799"/>
    <lineage>
        <taxon>Bacteria</taxon>
        <taxon>Pseudomonadati</taxon>
        <taxon>Planctomycetota</taxon>
        <taxon>Planctomycetia</taxon>
        <taxon>Pirellulales</taxon>
        <taxon>Lacipirellulaceae</taxon>
        <taxon>Aeoliella</taxon>
    </lineage>
</organism>
<dbReference type="InterPro" id="IPR001796">
    <property type="entry name" value="DHFR_dom"/>
</dbReference>
<comment type="function">
    <text evidence="7">Key enzyme in folate metabolism. Catalyzes an essential reaction for de novo glycine and purine synthesis, and for DNA precursor synthesis.</text>
</comment>
<dbReference type="SUPFAM" id="SSF53597">
    <property type="entry name" value="Dihydrofolate reductase-like"/>
    <property type="match status" value="1"/>
</dbReference>
<protein>
    <recommendedName>
        <fullName evidence="3">dihydrofolate reductase</fullName>
        <ecNumber evidence="3">1.5.1.3</ecNumber>
    </recommendedName>
</protein>